<dbReference type="Gene3D" id="6.10.340.10">
    <property type="match status" value="1"/>
</dbReference>
<dbReference type="PANTHER" id="PTHR45436:SF5">
    <property type="entry name" value="SENSOR HISTIDINE KINASE TRCS"/>
    <property type="match status" value="1"/>
</dbReference>
<evidence type="ECO:0000256" key="7">
    <source>
        <dbReference type="SAM" id="Phobius"/>
    </source>
</evidence>
<proteinExistence type="predicted"/>
<keyword evidence="10" id="KW-1185">Reference proteome</keyword>
<dbReference type="InterPro" id="IPR050428">
    <property type="entry name" value="TCS_sensor_his_kinase"/>
</dbReference>
<protein>
    <recommendedName>
        <fullName evidence="2">histidine kinase</fullName>
        <ecNumber evidence="2">2.7.13.3</ecNumber>
    </recommendedName>
</protein>
<evidence type="ECO:0000313" key="9">
    <source>
        <dbReference type="EMBL" id="GAA1818022.1"/>
    </source>
</evidence>
<keyword evidence="3" id="KW-0597">Phosphoprotein</keyword>
<evidence type="ECO:0000256" key="3">
    <source>
        <dbReference type="ARBA" id="ARBA00022553"/>
    </source>
</evidence>
<evidence type="ECO:0000313" key="10">
    <source>
        <dbReference type="Proteomes" id="UP001500218"/>
    </source>
</evidence>
<dbReference type="InterPro" id="IPR013587">
    <property type="entry name" value="Nitrate/nitrite_sensing"/>
</dbReference>
<keyword evidence="7" id="KW-0812">Transmembrane</keyword>
<comment type="catalytic activity">
    <reaction evidence="1">
        <text>ATP + protein L-histidine = ADP + protein N-phospho-L-histidine.</text>
        <dbReference type="EC" id="2.7.13.3"/>
    </reaction>
</comment>
<evidence type="ECO:0000256" key="2">
    <source>
        <dbReference type="ARBA" id="ARBA00012438"/>
    </source>
</evidence>
<dbReference type="Gene3D" id="3.30.565.10">
    <property type="entry name" value="Histidine kinase-like ATPase, C-terminal domain"/>
    <property type="match status" value="1"/>
</dbReference>
<feature type="transmembrane region" description="Helical" evidence="7">
    <location>
        <begin position="335"/>
        <end position="355"/>
    </location>
</feature>
<sequence length="809" mass="86511">MAMGPTPLHIASHRRSTRWLSGAPRRSPRLRIDDWRVRTKLVAVLAVPMLGFISLAAVQTYGGVTAANHLADFGREVALGREVTGLIDLLQRERDHTAGLMAAGRRDPLRPVAAELTDEWAAVDTAVREFRRAAQPVLGARPAYAGISQHLDELAAVRRGVVGGWLRQGAVFDAYSRIVSDLLGLLPTPTAATDAALAGAVRVVRDVAQIKEFTAQLRGRLYAGFAAGRFDPGDAETLADTRAQRRAVIDQLRADATAAQVNRYDTAAGGPAARAANRLEQQAGTDDVRLSVDPQQWWNTSSTALDAVREAEVSLLADAVRLAGEDTRANWQTTLAGLAFVVLLLLIAVMTALLVSRSMVETLRRLRDHALDVAQRSLPDLIDRLRRGPGGNASPAMLAAAVEPVEIRSKDEVGELADAFTAVHRSAVRLAGEQAATRRNLDASLVNLARRSQTLVERQLRALDELEARETDPDVLEQLFRVDHLATRMRRNDENLLVLAGADTSRRGSRPLPLGAVVLAATAEVEHYPRVRSTVDQEIFLVGHATGDVIHLIAELLENATTFSPPSSDVFVVGTPTGDGGAELLVRDEGIGMTDVELAEANRQLSTPASPDAAASERMGLVVVAHLAAKHRIDVAVHPAEPGLTVRVWLPPALIAEAPDEPDATLPAPWLAPRWATRTGPLAIEAAPAPVAVVDMAEPPSETSSGWWTREPADGRDTGNGATPARPANRVSSAGLPIRVPQAPAPAPAPAPVGPADDLDPDAVGSVLTSFYRGVRRADDELTEDDILPPDHTETNEIPAVIDRQGAPE</sequence>
<evidence type="ECO:0000256" key="4">
    <source>
        <dbReference type="ARBA" id="ARBA00022679"/>
    </source>
</evidence>
<reference evidence="9 10" key="1">
    <citation type="journal article" date="2019" name="Int. J. Syst. Evol. Microbiol.">
        <title>The Global Catalogue of Microorganisms (GCM) 10K type strain sequencing project: providing services to taxonomists for standard genome sequencing and annotation.</title>
        <authorList>
            <consortium name="The Broad Institute Genomics Platform"/>
            <consortium name="The Broad Institute Genome Sequencing Center for Infectious Disease"/>
            <person name="Wu L."/>
            <person name="Ma J."/>
        </authorList>
    </citation>
    <scope>NUCLEOTIDE SEQUENCE [LARGE SCALE GENOMIC DNA]</scope>
    <source>
        <strain evidence="9 10">JCM 13250</strain>
    </source>
</reference>
<dbReference type="PANTHER" id="PTHR45436">
    <property type="entry name" value="SENSOR HISTIDINE KINASE YKOH"/>
    <property type="match status" value="1"/>
</dbReference>
<evidence type="ECO:0000259" key="8">
    <source>
        <dbReference type="SMART" id="SM00387"/>
    </source>
</evidence>
<dbReference type="SUPFAM" id="SSF55874">
    <property type="entry name" value="ATPase domain of HSP90 chaperone/DNA topoisomerase II/histidine kinase"/>
    <property type="match status" value="1"/>
</dbReference>
<dbReference type="Pfam" id="PF08376">
    <property type="entry name" value="NIT"/>
    <property type="match status" value="1"/>
</dbReference>
<feature type="region of interest" description="Disordered" evidence="6">
    <location>
        <begin position="697"/>
        <end position="760"/>
    </location>
</feature>
<feature type="compositionally biased region" description="Pro residues" evidence="6">
    <location>
        <begin position="743"/>
        <end position="753"/>
    </location>
</feature>
<keyword evidence="5" id="KW-0418">Kinase</keyword>
<comment type="caution">
    <text evidence="9">The sequence shown here is derived from an EMBL/GenBank/DDBJ whole genome shotgun (WGS) entry which is preliminary data.</text>
</comment>
<evidence type="ECO:0000256" key="5">
    <source>
        <dbReference type="ARBA" id="ARBA00022777"/>
    </source>
</evidence>
<dbReference type="Proteomes" id="UP001500218">
    <property type="component" value="Unassembled WGS sequence"/>
</dbReference>
<dbReference type="EC" id="2.7.13.3" evidence="2"/>
<accession>A0ABN2MAR3</accession>
<feature type="domain" description="Histidine kinase/HSP90-like ATPase" evidence="8">
    <location>
        <begin position="544"/>
        <end position="654"/>
    </location>
</feature>
<dbReference type="Pfam" id="PF02518">
    <property type="entry name" value="HATPase_c"/>
    <property type="match status" value="1"/>
</dbReference>
<feature type="region of interest" description="Disordered" evidence="6">
    <location>
        <begin position="776"/>
        <end position="809"/>
    </location>
</feature>
<gene>
    <name evidence="9" type="ORF">GCM10009682_43500</name>
</gene>
<evidence type="ECO:0000256" key="1">
    <source>
        <dbReference type="ARBA" id="ARBA00000085"/>
    </source>
</evidence>
<organism evidence="9 10">
    <name type="scientific">Luedemannella flava</name>
    <dbReference type="NCBI Taxonomy" id="349316"/>
    <lineage>
        <taxon>Bacteria</taxon>
        <taxon>Bacillati</taxon>
        <taxon>Actinomycetota</taxon>
        <taxon>Actinomycetes</taxon>
        <taxon>Micromonosporales</taxon>
        <taxon>Micromonosporaceae</taxon>
        <taxon>Luedemannella</taxon>
    </lineage>
</organism>
<dbReference type="InterPro" id="IPR036890">
    <property type="entry name" value="HATPase_C_sf"/>
</dbReference>
<keyword evidence="7" id="KW-0472">Membrane</keyword>
<keyword evidence="4" id="KW-0808">Transferase</keyword>
<keyword evidence="7" id="KW-1133">Transmembrane helix</keyword>
<evidence type="ECO:0000256" key="6">
    <source>
        <dbReference type="SAM" id="MobiDB-lite"/>
    </source>
</evidence>
<name>A0ABN2MAR3_9ACTN</name>
<dbReference type="SMART" id="SM00387">
    <property type="entry name" value="HATPase_c"/>
    <property type="match status" value="1"/>
</dbReference>
<dbReference type="EMBL" id="BAAALT010000151">
    <property type="protein sequence ID" value="GAA1818022.1"/>
    <property type="molecule type" value="Genomic_DNA"/>
</dbReference>
<dbReference type="InterPro" id="IPR003594">
    <property type="entry name" value="HATPase_dom"/>
</dbReference>